<dbReference type="InterPro" id="IPR003594">
    <property type="entry name" value="HATPase_dom"/>
</dbReference>
<proteinExistence type="predicted"/>
<sequence length="218" mass="25484">MEINTVNIVKKLTKLNNTQDDIEFKQIVPYINQHFIFNTLNSILALCRQNSEEARKVVIELSNYLRFNFNVTDKNILLHEEVEYIKSYLYIQKVRFGDRLNIEYQIEEDINFLIPKNSLYNLIDNSIKHGILKKTHGGTISFIITREIKEIVIKIKDDGVGMDQCQIKKILNGENYGSTSNLNSEYKDLYNAKLEVISTMIIGTYITLYIPIEYIEFV</sequence>
<organism evidence="3 4">
    <name type="scientific">Clostridium frigoris</name>
    <dbReference type="NCBI Taxonomy" id="205327"/>
    <lineage>
        <taxon>Bacteria</taxon>
        <taxon>Bacillati</taxon>
        <taxon>Bacillota</taxon>
        <taxon>Clostridia</taxon>
        <taxon>Eubacteriales</taxon>
        <taxon>Clostridiaceae</taxon>
        <taxon>Clostridium</taxon>
    </lineage>
</organism>
<protein>
    <submittedName>
        <fullName evidence="3">Histidine kinase</fullName>
    </submittedName>
</protein>
<dbReference type="PANTHER" id="PTHR34220">
    <property type="entry name" value="SENSOR HISTIDINE KINASE YPDA"/>
    <property type="match status" value="1"/>
</dbReference>
<keyword evidence="4" id="KW-1185">Reference proteome</keyword>
<feature type="domain" description="Signal transduction histidine kinase internal region" evidence="2">
    <location>
        <begin position="24"/>
        <end position="100"/>
    </location>
</feature>
<dbReference type="InterPro" id="IPR050640">
    <property type="entry name" value="Bact_2-comp_sensor_kinase"/>
</dbReference>
<feature type="domain" description="Histidine kinase/HSP90-like ATPase" evidence="1">
    <location>
        <begin position="119"/>
        <end position="212"/>
    </location>
</feature>
<dbReference type="PANTHER" id="PTHR34220:SF7">
    <property type="entry name" value="SENSOR HISTIDINE KINASE YPDA"/>
    <property type="match status" value="1"/>
</dbReference>
<dbReference type="GO" id="GO:0016301">
    <property type="term" value="F:kinase activity"/>
    <property type="evidence" value="ECO:0007669"/>
    <property type="project" value="UniProtKB-KW"/>
</dbReference>
<evidence type="ECO:0000313" key="3">
    <source>
        <dbReference type="EMBL" id="MBU3160501.1"/>
    </source>
</evidence>
<dbReference type="Pfam" id="PF02518">
    <property type="entry name" value="HATPase_c"/>
    <property type="match status" value="1"/>
</dbReference>
<dbReference type="InterPro" id="IPR010559">
    <property type="entry name" value="Sig_transdc_His_kin_internal"/>
</dbReference>
<gene>
    <name evidence="3" type="ORF">KPL37_12170</name>
</gene>
<keyword evidence="3" id="KW-0418">Kinase</keyword>
<evidence type="ECO:0000259" key="1">
    <source>
        <dbReference type="Pfam" id="PF02518"/>
    </source>
</evidence>
<dbReference type="Pfam" id="PF06580">
    <property type="entry name" value="His_kinase"/>
    <property type="match status" value="1"/>
</dbReference>
<evidence type="ECO:0000313" key="4">
    <source>
        <dbReference type="Proteomes" id="UP000776252"/>
    </source>
</evidence>
<keyword evidence="3" id="KW-0808">Transferase</keyword>
<evidence type="ECO:0000259" key="2">
    <source>
        <dbReference type="Pfam" id="PF06580"/>
    </source>
</evidence>
<dbReference type="EMBL" id="JAHLDV010000028">
    <property type="protein sequence ID" value="MBU3160501.1"/>
    <property type="molecule type" value="Genomic_DNA"/>
</dbReference>
<dbReference type="Proteomes" id="UP000776252">
    <property type="component" value="Unassembled WGS sequence"/>
</dbReference>
<name>A0ABS6BUA4_9CLOT</name>
<accession>A0ABS6BUA4</accession>
<dbReference type="RefSeq" id="WP_216149730.1">
    <property type="nucleotide sequence ID" value="NZ_JAHLDV010000028.1"/>
</dbReference>
<reference evidence="3 4" key="1">
    <citation type="submission" date="2021-06" db="EMBL/GenBank/DDBJ databases">
        <title>Clostridia strains as spoilage organisms.</title>
        <authorList>
            <person name="Wambui J."/>
            <person name="Stephan R."/>
            <person name="Stevens M.J.A."/>
        </authorList>
    </citation>
    <scope>NUCLEOTIDE SEQUENCE [LARGE SCALE GENOMIC DNA]</scope>
    <source>
        <strain evidence="3 4">DSM 14204</strain>
    </source>
</reference>
<comment type="caution">
    <text evidence="3">The sequence shown here is derived from an EMBL/GenBank/DDBJ whole genome shotgun (WGS) entry which is preliminary data.</text>
</comment>